<evidence type="ECO:0000313" key="2">
    <source>
        <dbReference type="Proteomes" id="UP000225277"/>
    </source>
</evidence>
<dbReference type="Proteomes" id="UP000225277">
    <property type="component" value="Unassembled WGS sequence"/>
</dbReference>
<accession>A0A2D3VKV9</accession>
<gene>
    <name evidence="1" type="ORF">RCC_07628</name>
</gene>
<sequence length="91" mass="10090">MWISKRKPGDKRGGRRVLTRSTTTVATKSSFHLGVPAVRQQPSTELGGMRVVQMPIERQRAKTTLSWTRVVARAPAESATSSAARRALRIF</sequence>
<dbReference type="AlphaFoldDB" id="A0A2D3VKV9"/>
<proteinExistence type="predicted"/>
<keyword evidence="2" id="KW-1185">Reference proteome</keyword>
<reference evidence="1 2" key="1">
    <citation type="submission" date="2016-03" db="EMBL/GenBank/DDBJ databases">
        <authorList>
            <person name="Ploux O."/>
        </authorList>
    </citation>
    <scope>NUCLEOTIDE SEQUENCE [LARGE SCALE GENOMIC DNA]</scope>
    <source>
        <strain evidence="1 2">URUG2</strain>
    </source>
</reference>
<dbReference type="EMBL" id="FJUY01000012">
    <property type="protein sequence ID" value="CZT21763.1"/>
    <property type="molecule type" value="Genomic_DNA"/>
</dbReference>
<dbReference type="GeneID" id="35602742"/>
<dbReference type="RefSeq" id="XP_023628652.1">
    <property type="nucleotide sequence ID" value="XM_023772884.1"/>
</dbReference>
<name>A0A2D3VKV9_9PEZI</name>
<organism evidence="1 2">
    <name type="scientific">Ramularia collo-cygni</name>
    <dbReference type="NCBI Taxonomy" id="112498"/>
    <lineage>
        <taxon>Eukaryota</taxon>
        <taxon>Fungi</taxon>
        <taxon>Dikarya</taxon>
        <taxon>Ascomycota</taxon>
        <taxon>Pezizomycotina</taxon>
        <taxon>Dothideomycetes</taxon>
        <taxon>Dothideomycetidae</taxon>
        <taxon>Mycosphaerellales</taxon>
        <taxon>Mycosphaerellaceae</taxon>
        <taxon>Ramularia</taxon>
    </lineage>
</organism>
<protein>
    <submittedName>
        <fullName evidence="1">Uncharacterized protein</fullName>
    </submittedName>
</protein>
<evidence type="ECO:0000313" key="1">
    <source>
        <dbReference type="EMBL" id="CZT21763.1"/>
    </source>
</evidence>